<dbReference type="RefSeq" id="WP_324269622.1">
    <property type="nucleotide sequence ID" value="NZ_JAWLNX010000039.1"/>
</dbReference>
<keyword evidence="2" id="KW-1185">Reference proteome</keyword>
<evidence type="ECO:0000313" key="2">
    <source>
        <dbReference type="Proteomes" id="UP001327093"/>
    </source>
</evidence>
<name>A0ABU6AL14_9PSEU</name>
<evidence type="ECO:0000313" key="1">
    <source>
        <dbReference type="EMBL" id="MEB3372205.1"/>
    </source>
</evidence>
<dbReference type="EMBL" id="JAWLNX010000039">
    <property type="protein sequence ID" value="MEB3372205.1"/>
    <property type="molecule type" value="Genomic_DNA"/>
</dbReference>
<accession>A0ABU6AL14</accession>
<organism evidence="1 2">
    <name type="scientific">Saccharopolyspora mangrovi</name>
    <dbReference type="NCBI Taxonomy" id="3082379"/>
    <lineage>
        <taxon>Bacteria</taxon>
        <taxon>Bacillati</taxon>
        <taxon>Actinomycetota</taxon>
        <taxon>Actinomycetes</taxon>
        <taxon>Pseudonocardiales</taxon>
        <taxon>Pseudonocardiaceae</taxon>
        <taxon>Saccharopolyspora</taxon>
    </lineage>
</organism>
<sequence>MQKAIIDDISPIAEGVVALTLRGDGEPLAAWEPGAQDAGAVARS</sequence>
<gene>
    <name evidence="1" type="ORF">R4I43_32880</name>
</gene>
<dbReference type="Proteomes" id="UP001327093">
    <property type="component" value="Unassembled WGS sequence"/>
</dbReference>
<proteinExistence type="predicted"/>
<protein>
    <submittedName>
        <fullName evidence="1">Uncharacterized protein</fullName>
    </submittedName>
</protein>
<comment type="caution">
    <text evidence="1">The sequence shown here is derived from an EMBL/GenBank/DDBJ whole genome shotgun (WGS) entry which is preliminary data.</text>
</comment>
<reference evidence="1 2" key="1">
    <citation type="submission" date="2023-10" db="EMBL/GenBank/DDBJ databases">
        <title>Saccharopolyspora sp. nov., isolated from mangrove soil.</title>
        <authorList>
            <person name="Lu Y."/>
            <person name="Liu W."/>
        </authorList>
    </citation>
    <scope>NUCLEOTIDE SEQUENCE [LARGE SCALE GENOMIC DNA]</scope>
    <source>
        <strain evidence="1 2">S2-29</strain>
    </source>
</reference>